<protein>
    <recommendedName>
        <fullName evidence="1">DUF7492 domain-containing protein</fullName>
    </recommendedName>
</protein>
<feature type="domain" description="DUF7492" evidence="1">
    <location>
        <begin position="140"/>
        <end position="375"/>
    </location>
</feature>
<organism evidence="2 3">
    <name type="scientific">Beauveria bassiana D1-5</name>
    <dbReference type="NCBI Taxonomy" id="1245745"/>
    <lineage>
        <taxon>Eukaryota</taxon>
        <taxon>Fungi</taxon>
        <taxon>Dikarya</taxon>
        <taxon>Ascomycota</taxon>
        <taxon>Pezizomycotina</taxon>
        <taxon>Sordariomycetes</taxon>
        <taxon>Hypocreomycetidae</taxon>
        <taxon>Hypocreales</taxon>
        <taxon>Cordycipitaceae</taxon>
        <taxon>Beauveria</taxon>
    </lineage>
</organism>
<dbReference type="HOGENOM" id="CLU_688853_0_0_1"/>
<dbReference type="InterPro" id="IPR055915">
    <property type="entry name" value="DUF7492"/>
</dbReference>
<dbReference type="Proteomes" id="UP000030106">
    <property type="component" value="Unassembled WGS sequence"/>
</dbReference>
<evidence type="ECO:0000313" key="3">
    <source>
        <dbReference type="Proteomes" id="UP000030106"/>
    </source>
</evidence>
<dbReference type="EMBL" id="ANFO01001340">
    <property type="protein sequence ID" value="KGQ02894.1"/>
    <property type="molecule type" value="Genomic_DNA"/>
</dbReference>
<name>A0A0A2VPZ0_BEABA</name>
<proteinExistence type="predicted"/>
<comment type="caution">
    <text evidence="2">The sequence shown here is derived from an EMBL/GenBank/DDBJ whole genome shotgun (WGS) entry which is preliminary data.</text>
</comment>
<dbReference type="AlphaFoldDB" id="A0A0A2VPZ0"/>
<evidence type="ECO:0000259" key="1">
    <source>
        <dbReference type="Pfam" id="PF24320"/>
    </source>
</evidence>
<accession>A0A0A2VPZ0</accession>
<sequence>MTPIKLQVVDCDGSGKRGLRATLHCLDSSLQPIVEFDSITDDDGEISRWFLRNSVTEAGRLEPRLLDISLLGRVALSLESGLHPTYMALRREPLLHLSDRLPGVIIQLAPVLWIHYVAPPPFDGAVDLLLNLLLFSPAVVGHSWVERLMVFDMTGKMVGEPGYTRGSVSRLDPNFNDFQMQYLLPATLENEVSDTDKMCKNTQRSWNYSATFPPLRAKPGAHIALQYQENGHVTLPDLTPQKKGSGSVYIYGTTDPSDDDTIHSIHRVWDYRGGGGDGRGRLLAVRPFDDGQCYQINTGPISRERQMQYSKPAVDPQGADLWCQNDFQLPMDIASRYTIYWVWDWPTEPSTATPFGKDEIYTSCIDIDIIPQPEQRPLVYQGEHDLNLAGIESQLMVRIN</sequence>
<dbReference type="Pfam" id="PF24320">
    <property type="entry name" value="DUF7492"/>
    <property type="match status" value="1"/>
</dbReference>
<reference evidence="2 3" key="1">
    <citation type="submission" date="2012-10" db="EMBL/GenBank/DDBJ databases">
        <title>Genome sequencing and analysis of entomopathogenic fungi Beauveria bassiana D1-5.</title>
        <authorList>
            <person name="Li Q."/>
            <person name="Wang L."/>
            <person name="Zhang Z."/>
            <person name="Wang Q."/>
            <person name="Ren J."/>
            <person name="Wang M."/>
            <person name="Xu W."/>
            <person name="Wang J."/>
            <person name="Lu Y."/>
            <person name="Du Q."/>
            <person name="Sun Z."/>
        </authorList>
    </citation>
    <scope>NUCLEOTIDE SEQUENCE [LARGE SCALE GENOMIC DNA]</scope>
    <source>
        <strain evidence="2 3">D1-5</strain>
    </source>
</reference>
<evidence type="ECO:0000313" key="2">
    <source>
        <dbReference type="EMBL" id="KGQ02894.1"/>
    </source>
</evidence>
<gene>
    <name evidence="2" type="ORF">BBAD15_g11891</name>
</gene>